<evidence type="ECO:0000256" key="2">
    <source>
        <dbReference type="ARBA" id="ARBA00022676"/>
    </source>
</evidence>
<evidence type="ECO:0000256" key="1">
    <source>
        <dbReference type="ARBA" id="ARBA00006739"/>
    </source>
</evidence>
<keyword evidence="2" id="KW-0328">Glycosyltransferase</keyword>
<dbReference type="PANTHER" id="PTHR43630:SF1">
    <property type="entry name" value="POLY-BETA-1,6-N-ACETYL-D-GLUCOSAMINE SYNTHASE"/>
    <property type="match status" value="1"/>
</dbReference>
<evidence type="ECO:0000313" key="6">
    <source>
        <dbReference type="Proteomes" id="UP000179243"/>
    </source>
</evidence>
<organism evidence="5 6">
    <name type="scientific">Candidatus Raymondbacteria bacterium RIFOXYD12_FULL_49_13</name>
    <dbReference type="NCBI Taxonomy" id="1817890"/>
    <lineage>
        <taxon>Bacteria</taxon>
        <taxon>Raymondiibacteriota</taxon>
    </lineage>
</organism>
<evidence type="ECO:0000313" key="5">
    <source>
        <dbReference type="EMBL" id="OGK01720.1"/>
    </source>
</evidence>
<dbReference type="SUPFAM" id="SSF53448">
    <property type="entry name" value="Nucleotide-diphospho-sugar transferases"/>
    <property type="match status" value="1"/>
</dbReference>
<name>A0A1F7F4Y0_UNCRA</name>
<dbReference type="GO" id="GO:0016757">
    <property type="term" value="F:glycosyltransferase activity"/>
    <property type="evidence" value="ECO:0007669"/>
    <property type="project" value="UniProtKB-KW"/>
</dbReference>
<dbReference type="EMBL" id="MFYX01000120">
    <property type="protein sequence ID" value="OGK01720.1"/>
    <property type="molecule type" value="Genomic_DNA"/>
</dbReference>
<evidence type="ECO:0000256" key="4">
    <source>
        <dbReference type="SAM" id="Phobius"/>
    </source>
</evidence>
<feature type="transmembrane region" description="Helical" evidence="4">
    <location>
        <begin position="343"/>
        <end position="368"/>
    </location>
</feature>
<evidence type="ECO:0008006" key="7">
    <source>
        <dbReference type="Google" id="ProtNLM"/>
    </source>
</evidence>
<dbReference type="Gene3D" id="3.90.550.10">
    <property type="entry name" value="Spore Coat Polysaccharide Biosynthesis Protein SpsA, Chain A"/>
    <property type="match status" value="1"/>
</dbReference>
<reference evidence="5 6" key="1">
    <citation type="journal article" date="2016" name="Nat. Commun.">
        <title>Thousands of microbial genomes shed light on interconnected biogeochemical processes in an aquifer system.</title>
        <authorList>
            <person name="Anantharaman K."/>
            <person name="Brown C.T."/>
            <person name="Hug L.A."/>
            <person name="Sharon I."/>
            <person name="Castelle C.J."/>
            <person name="Probst A.J."/>
            <person name="Thomas B.C."/>
            <person name="Singh A."/>
            <person name="Wilkins M.J."/>
            <person name="Karaoz U."/>
            <person name="Brodie E.L."/>
            <person name="Williams K.H."/>
            <person name="Hubbard S.S."/>
            <person name="Banfield J.F."/>
        </authorList>
    </citation>
    <scope>NUCLEOTIDE SEQUENCE [LARGE SCALE GENOMIC DNA]</scope>
</reference>
<comment type="caution">
    <text evidence="5">The sequence shown here is derived from an EMBL/GenBank/DDBJ whole genome shotgun (WGS) entry which is preliminary data.</text>
</comment>
<feature type="transmembrane region" description="Helical" evidence="4">
    <location>
        <begin position="287"/>
        <end position="306"/>
    </location>
</feature>
<dbReference type="InterPro" id="IPR029044">
    <property type="entry name" value="Nucleotide-diphossugar_trans"/>
</dbReference>
<protein>
    <recommendedName>
        <fullName evidence="7">Glycosyltransferase 2-like domain-containing protein</fullName>
    </recommendedName>
</protein>
<proteinExistence type="inferred from homology"/>
<dbReference type="Proteomes" id="UP000179243">
    <property type="component" value="Unassembled WGS sequence"/>
</dbReference>
<keyword evidence="4" id="KW-0472">Membrane</keyword>
<keyword evidence="3" id="KW-0808">Transferase</keyword>
<comment type="similarity">
    <text evidence="1">Belongs to the glycosyltransferase 2 family.</text>
</comment>
<evidence type="ECO:0000256" key="3">
    <source>
        <dbReference type="ARBA" id="ARBA00022679"/>
    </source>
</evidence>
<dbReference type="PANTHER" id="PTHR43630">
    <property type="entry name" value="POLY-BETA-1,6-N-ACETYL-D-GLUCOSAMINE SYNTHASE"/>
    <property type="match status" value="1"/>
</dbReference>
<keyword evidence="4" id="KW-1133">Transmembrane helix</keyword>
<dbReference type="Pfam" id="PF13641">
    <property type="entry name" value="Glyco_tranf_2_3"/>
    <property type="match status" value="1"/>
</dbReference>
<feature type="transmembrane region" description="Helical" evidence="4">
    <location>
        <begin position="6"/>
        <end position="26"/>
    </location>
</feature>
<accession>A0A1F7F4Y0</accession>
<sequence length="382" mass="41716">MTLFFLYLIAAVCLCVLYACVILFLWRGLLRLKPGANTRNHSFSIVIAARNEEAILGACLDTVLDQDYPRDLFEVIVVDDRSTDATAAIVRQRAAVQTNITLVSITECPTGVSPKKNALTHGIAAAKGEIILFTDADCLVSNTWVSHINAHFSPTVGAVSGLTTYYSDPSLNRLFWGVQAADFFSHGVVSAAAMGAGVPLNTNANNFAVRKSVFDQIGGYGKVRHVVSGDDDLLLQAIARSGNWQVTYAPEQGAAVTTRPTQTLRGVWEQRKRWGSKTVFYNVAQRALLSGIFMFYCLIFAGFLALPFGTGPWVLLVACVFTVKTGLDLFLAKAGMRLFGNDALWSFFLVLAFIHVPLIVLAALFGIFGRFTWKDAQSRRVA</sequence>
<dbReference type="AlphaFoldDB" id="A0A1F7F4Y0"/>
<keyword evidence="4" id="KW-0812">Transmembrane</keyword>
<feature type="transmembrane region" description="Helical" evidence="4">
    <location>
        <begin position="312"/>
        <end position="331"/>
    </location>
</feature>
<gene>
    <name evidence="5" type="ORF">A2519_22875</name>
</gene>